<evidence type="ECO:0000313" key="5">
    <source>
        <dbReference type="Proteomes" id="UP000800036"/>
    </source>
</evidence>
<evidence type="ECO:0000256" key="2">
    <source>
        <dbReference type="ARBA" id="ARBA00022801"/>
    </source>
</evidence>
<dbReference type="AlphaFoldDB" id="A0A6A5UNE0"/>
<proteinExistence type="predicted"/>
<dbReference type="NCBIfam" id="TIGR01691">
    <property type="entry name" value="enolase-ppase"/>
    <property type="match status" value="1"/>
</dbReference>
<keyword evidence="1" id="KW-0028">Amino-acid biosynthesis</keyword>
<dbReference type="PRINTS" id="PR00413">
    <property type="entry name" value="HADHALOGNASE"/>
</dbReference>
<dbReference type="Gene3D" id="3.40.50.1000">
    <property type="entry name" value="HAD superfamily/HAD-like"/>
    <property type="match status" value="1"/>
</dbReference>
<evidence type="ECO:0000256" key="1">
    <source>
        <dbReference type="ARBA" id="ARBA00022605"/>
    </source>
</evidence>
<dbReference type="SFLD" id="SFLDG01133">
    <property type="entry name" value="C1.5.4:_Enolase-phosphatase_Li"/>
    <property type="match status" value="1"/>
</dbReference>
<sequence>MPPASLDQERWENSQIVVLDIEGTISSISFVKDVLYTYALDRLGNLARDSWHEPNFQDLIAGFPEETKSNAETLLAHVQDLTRRDIKAVYLKQLQGKLWKTGYEAGDLRTPLFDDVIPRLEGWKNAGKTLAIFSSGSVQAQLQFFSFVQDGSQTRDLKPLFAAHFDPTIAGSKLEKASYKKICEHMGQKSTRVAFLTDNVKEAEAAKDAGVYAVLVDRSGNAPLAEGDRERFAVIQRLTDLP</sequence>
<protein>
    <submittedName>
        <fullName evidence="4">2,3-diketo-5-methylthio-1-phosphopentane phosphatase</fullName>
    </submittedName>
</protein>
<gene>
    <name evidence="4" type="ORF">BU23DRAFT_518967</name>
</gene>
<accession>A0A6A5UNE0</accession>
<dbReference type="InterPro" id="IPR023943">
    <property type="entry name" value="Enolase-ppase_E1"/>
</dbReference>
<dbReference type="SFLD" id="SFLDS00003">
    <property type="entry name" value="Haloacid_Dehalogenase"/>
    <property type="match status" value="1"/>
</dbReference>
<keyword evidence="2" id="KW-0378">Hydrolase</keyword>
<dbReference type="EMBL" id="ML976754">
    <property type="protein sequence ID" value="KAF1965890.1"/>
    <property type="molecule type" value="Genomic_DNA"/>
</dbReference>
<reference evidence="4" key="1">
    <citation type="journal article" date="2020" name="Stud. Mycol.">
        <title>101 Dothideomycetes genomes: a test case for predicting lifestyles and emergence of pathogens.</title>
        <authorList>
            <person name="Haridas S."/>
            <person name="Albert R."/>
            <person name="Binder M."/>
            <person name="Bloem J."/>
            <person name="Labutti K."/>
            <person name="Salamov A."/>
            <person name="Andreopoulos B."/>
            <person name="Baker S."/>
            <person name="Barry K."/>
            <person name="Bills G."/>
            <person name="Bluhm B."/>
            <person name="Cannon C."/>
            <person name="Castanera R."/>
            <person name="Culley D."/>
            <person name="Daum C."/>
            <person name="Ezra D."/>
            <person name="Gonzalez J."/>
            <person name="Henrissat B."/>
            <person name="Kuo A."/>
            <person name="Liang C."/>
            <person name="Lipzen A."/>
            <person name="Lutzoni F."/>
            <person name="Magnuson J."/>
            <person name="Mondo S."/>
            <person name="Nolan M."/>
            <person name="Ohm R."/>
            <person name="Pangilinan J."/>
            <person name="Park H.-J."/>
            <person name="Ramirez L."/>
            <person name="Alfaro M."/>
            <person name="Sun H."/>
            <person name="Tritt A."/>
            <person name="Yoshinaga Y."/>
            <person name="Zwiers L.-H."/>
            <person name="Turgeon B."/>
            <person name="Goodwin S."/>
            <person name="Spatafora J."/>
            <person name="Crous P."/>
            <person name="Grigoriev I."/>
        </authorList>
    </citation>
    <scope>NUCLEOTIDE SEQUENCE</scope>
    <source>
        <strain evidence="4">CBS 107.79</strain>
    </source>
</reference>
<dbReference type="InterPro" id="IPR023214">
    <property type="entry name" value="HAD_sf"/>
</dbReference>
<dbReference type="InterPro" id="IPR036412">
    <property type="entry name" value="HAD-like_sf"/>
</dbReference>
<dbReference type="Gene3D" id="1.10.720.60">
    <property type="match status" value="1"/>
</dbReference>
<dbReference type="Proteomes" id="UP000800036">
    <property type="component" value="Unassembled WGS sequence"/>
</dbReference>
<dbReference type="SUPFAM" id="SSF56784">
    <property type="entry name" value="HAD-like"/>
    <property type="match status" value="1"/>
</dbReference>
<evidence type="ECO:0000313" key="4">
    <source>
        <dbReference type="EMBL" id="KAF1965890.1"/>
    </source>
</evidence>
<dbReference type="PANTHER" id="PTHR20371:SF1">
    <property type="entry name" value="ENOLASE-PHOSPHATASE E1"/>
    <property type="match status" value="1"/>
</dbReference>
<dbReference type="OrthoDB" id="272500at2759"/>
<dbReference type="SFLD" id="SFLDG01129">
    <property type="entry name" value="C1.5:_HAD__Beta-PGM__Phosphata"/>
    <property type="match status" value="1"/>
</dbReference>
<name>A0A6A5UNE0_9PLEO</name>
<dbReference type="PANTHER" id="PTHR20371">
    <property type="entry name" value="ENOLASE-PHOSPHATASE E1"/>
    <property type="match status" value="1"/>
</dbReference>
<keyword evidence="3" id="KW-0486">Methionine biosynthesis</keyword>
<dbReference type="InterPro" id="IPR006439">
    <property type="entry name" value="HAD-SF_hydro_IA"/>
</dbReference>
<organism evidence="4 5">
    <name type="scientific">Bimuria novae-zelandiae CBS 107.79</name>
    <dbReference type="NCBI Taxonomy" id="1447943"/>
    <lineage>
        <taxon>Eukaryota</taxon>
        <taxon>Fungi</taxon>
        <taxon>Dikarya</taxon>
        <taxon>Ascomycota</taxon>
        <taxon>Pezizomycotina</taxon>
        <taxon>Dothideomycetes</taxon>
        <taxon>Pleosporomycetidae</taxon>
        <taxon>Pleosporales</taxon>
        <taxon>Massarineae</taxon>
        <taxon>Didymosphaeriaceae</taxon>
        <taxon>Bimuria</taxon>
    </lineage>
</organism>
<dbReference type="Pfam" id="PF00702">
    <property type="entry name" value="Hydrolase"/>
    <property type="match status" value="1"/>
</dbReference>
<dbReference type="GO" id="GO:0019509">
    <property type="term" value="P:L-methionine salvage from methylthioadenosine"/>
    <property type="evidence" value="ECO:0007669"/>
    <property type="project" value="InterPro"/>
</dbReference>
<dbReference type="GO" id="GO:0000287">
    <property type="term" value="F:magnesium ion binding"/>
    <property type="evidence" value="ECO:0007669"/>
    <property type="project" value="InterPro"/>
</dbReference>
<dbReference type="GO" id="GO:0043874">
    <property type="term" value="F:acireductone synthase activity"/>
    <property type="evidence" value="ECO:0007669"/>
    <property type="project" value="InterPro"/>
</dbReference>
<keyword evidence="5" id="KW-1185">Reference proteome</keyword>
<evidence type="ECO:0000256" key="3">
    <source>
        <dbReference type="ARBA" id="ARBA00023167"/>
    </source>
</evidence>